<name>A0A139NE67_STRGN</name>
<reference evidence="2 3" key="1">
    <citation type="submission" date="2016-01" db="EMBL/GenBank/DDBJ databases">
        <title>Highly variable Streptococcus oralis are common among viridans streptococci isolated from primates.</title>
        <authorList>
            <person name="Denapaite D."/>
            <person name="Rieger M."/>
            <person name="Koendgen S."/>
            <person name="Brueckner R."/>
            <person name="Ochigava I."/>
            <person name="Kappeler P."/>
            <person name="Maetz-Rensing K."/>
            <person name="Leendertz F."/>
            <person name="Hakenbeck R."/>
        </authorList>
    </citation>
    <scope>NUCLEOTIDE SEQUENCE [LARGE SCALE GENOMIC DNA]</scope>
    <source>
        <strain evidence="2 3">DD07</strain>
    </source>
</reference>
<sequence>MTQKTIRRWAPWSILGSWLIYVADILIAISDGFGKGFWQHMPDLAAWKVDFAGYALLLFPLLGMGVYILSIGLRQKWLGIVGAWILMTVCVFLHTSYFYFAATSRLYAHNPSADIAKLLESFSIVKNNFLLIYFVLMAVLLLFIVILVLSKKTAYPRWFALTTPLTGILLSRLLSAIAPALREMLSPILIPAFWFALMITIAMIFALKDKNFTNKEASSCPENSVLHFP</sequence>
<evidence type="ECO:0000256" key="1">
    <source>
        <dbReference type="SAM" id="Phobius"/>
    </source>
</evidence>
<proteinExistence type="predicted"/>
<evidence type="ECO:0000313" key="3">
    <source>
        <dbReference type="Proteomes" id="UP000070096"/>
    </source>
</evidence>
<keyword evidence="1" id="KW-0472">Membrane</keyword>
<dbReference type="InterPro" id="IPR046475">
    <property type="entry name" value="DUF6796"/>
</dbReference>
<organism evidence="2 3">
    <name type="scientific">Streptococcus gordonii</name>
    <dbReference type="NCBI Taxonomy" id="1302"/>
    <lineage>
        <taxon>Bacteria</taxon>
        <taxon>Bacillati</taxon>
        <taxon>Bacillota</taxon>
        <taxon>Bacilli</taxon>
        <taxon>Lactobacillales</taxon>
        <taxon>Streptococcaceae</taxon>
        <taxon>Streptococcus</taxon>
    </lineage>
</organism>
<evidence type="ECO:0000313" key="2">
    <source>
        <dbReference type="EMBL" id="KXT74335.1"/>
    </source>
</evidence>
<feature type="transmembrane region" description="Helical" evidence="1">
    <location>
        <begin position="12"/>
        <end position="31"/>
    </location>
</feature>
<feature type="transmembrane region" description="Helical" evidence="1">
    <location>
        <begin position="184"/>
        <end position="207"/>
    </location>
</feature>
<feature type="transmembrane region" description="Helical" evidence="1">
    <location>
        <begin position="129"/>
        <end position="149"/>
    </location>
</feature>
<dbReference type="AlphaFoldDB" id="A0A139NE67"/>
<comment type="caution">
    <text evidence="2">The sequence shown here is derived from an EMBL/GenBank/DDBJ whole genome shotgun (WGS) entry which is preliminary data.</text>
</comment>
<feature type="transmembrane region" description="Helical" evidence="1">
    <location>
        <begin position="158"/>
        <end position="178"/>
    </location>
</feature>
<keyword evidence="1" id="KW-1133">Transmembrane helix</keyword>
<feature type="transmembrane region" description="Helical" evidence="1">
    <location>
        <begin position="77"/>
        <end position="100"/>
    </location>
</feature>
<dbReference type="EMBL" id="LQRC01000036">
    <property type="protein sequence ID" value="KXT74335.1"/>
    <property type="molecule type" value="Genomic_DNA"/>
</dbReference>
<dbReference type="PATRIC" id="fig|1302.21.peg.250"/>
<dbReference type="Proteomes" id="UP000070096">
    <property type="component" value="Unassembled WGS sequence"/>
</dbReference>
<protein>
    <submittedName>
        <fullName evidence="2">Uncharacterized protein</fullName>
    </submittedName>
</protein>
<gene>
    <name evidence="2" type="ORF">SGODD07_00224</name>
</gene>
<keyword evidence="1" id="KW-0812">Transmembrane</keyword>
<accession>A0A139NE67</accession>
<feature type="transmembrane region" description="Helical" evidence="1">
    <location>
        <begin position="51"/>
        <end position="70"/>
    </location>
</feature>
<dbReference type="Pfam" id="PF20599">
    <property type="entry name" value="DUF6796"/>
    <property type="match status" value="1"/>
</dbReference>